<comment type="caution">
    <text evidence="8">Lacks conserved residue(s) required for the propagation of feature annotation.</text>
</comment>
<feature type="transmembrane region" description="Helical" evidence="8">
    <location>
        <begin position="148"/>
        <end position="170"/>
    </location>
</feature>
<keyword evidence="4" id="KW-1003">Cell membrane</keyword>
<feature type="transmembrane region" description="Helical" evidence="8">
    <location>
        <begin position="262"/>
        <end position="282"/>
    </location>
</feature>
<evidence type="ECO:0000313" key="10">
    <source>
        <dbReference type="EMBL" id="GAA0739422.1"/>
    </source>
</evidence>
<evidence type="ECO:0000256" key="6">
    <source>
        <dbReference type="ARBA" id="ARBA00022989"/>
    </source>
</evidence>
<feature type="transmembrane region" description="Helical" evidence="8">
    <location>
        <begin position="52"/>
        <end position="78"/>
    </location>
</feature>
<keyword evidence="5 8" id="KW-0812">Transmembrane</keyword>
<dbReference type="InterPro" id="IPR011701">
    <property type="entry name" value="MFS"/>
</dbReference>
<dbReference type="PANTHER" id="PTHR23502">
    <property type="entry name" value="MAJOR FACILITATOR SUPERFAMILY"/>
    <property type="match status" value="1"/>
</dbReference>
<comment type="subcellular location">
    <subcellularLocation>
        <location evidence="8">Cell inner membrane</location>
        <topology evidence="8">Multi-pass membrane protein</topology>
    </subcellularLocation>
    <subcellularLocation>
        <location evidence="1">Cell membrane</location>
        <topology evidence="1">Multi-pass membrane protein</topology>
    </subcellularLocation>
</comment>
<evidence type="ECO:0000313" key="11">
    <source>
        <dbReference type="Proteomes" id="UP001500279"/>
    </source>
</evidence>
<gene>
    <name evidence="10" type="ORF">GCM10009107_00100</name>
</gene>
<accession>A0ABN1JGL2</accession>
<dbReference type="EMBL" id="BAAAEW010000001">
    <property type="protein sequence ID" value="GAA0739422.1"/>
    <property type="molecule type" value="Genomic_DNA"/>
</dbReference>
<dbReference type="CDD" id="cd17320">
    <property type="entry name" value="MFS_MdfA_MDR_like"/>
    <property type="match status" value="1"/>
</dbReference>
<organism evidence="10 11">
    <name type="scientific">Ideonella azotifigens</name>
    <dbReference type="NCBI Taxonomy" id="513160"/>
    <lineage>
        <taxon>Bacteria</taxon>
        <taxon>Pseudomonadati</taxon>
        <taxon>Pseudomonadota</taxon>
        <taxon>Betaproteobacteria</taxon>
        <taxon>Burkholderiales</taxon>
        <taxon>Sphaerotilaceae</taxon>
        <taxon>Ideonella</taxon>
    </lineage>
</organism>
<evidence type="ECO:0000256" key="7">
    <source>
        <dbReference type="ARBA" id="ARBA00023136"/>
    </source>
</evidence>
<dbReference type="RefSeq" id="WP_141288166.1">
    <property type="nucleotide sequence ID" value="NZ_BAAAEW010000001.1"/>
</dbReference>
<feature type="transmembrane region" description="Helical" evidence="8">
    <location>
        <begin position="348"/>
        <end position="371"/>
    </location>
</feature>
<dbReference type="InterPro" id="IPR036259">
    <property type="entry name" value="MFS_trans_sf"/>
</dbReference>
<dbReference type="SUPFAM" id="SSF103473">
    <property type="entry name" value="MFS general substrate transporter"/>
    <property type="match status" value="1"/>
</dbReference>
<dbReference type="InterPro" id="IPR020846">
    <property type="entry name" value="MFS_dom"/>
</dbReference>
<comment type="similarity">
    <text evidence="2 8">Belongs to the major facilitator superfamily. Bcr/CmlA family.</text>
</comment>
<evidence type="ECO:0000256" key="5">
    <source>
        <dbReference type="ARBA" id="ARBA00022692"/>
    </source>
</evidence>
<dbReference type="Pfam" id="PF07690">
    <property type="entry name" value="MFS_1"/>
    <property type="match status" value="1"/>
</dbReference>
<name>A0ABN1JGL2_9BURK</name>
<dbReference type="PANTHER" id="PTHR23502:SF132">
    <property type="entry name" value="POLYAMINE TRANSPORTER 2-RELATED"/>
    <property type="match status" value="1"/>
</dbReference>
<dbReference type="Gene3D" id="1.20.1720.10">
    <property type="entry name" value="Multidrug resistance protein D"/>
    <property type="match status" value="1"/>
</dbReference>
<evidence type="ECO:0000256" key="3">
    <source>
        <dbReference type="ARBA" id="ARBA00022448"/>
    </source>
</evidence>
<protein>
    <recommendedName>
        <fullName evidence="8">Bcr/CflA family efflux transporter</fullName>
    </recommendedName>
</protein>
<feature type="transmembrane region" description="Helical" evidence="8">
    <location>
        <begin position="383"/>
        <end position="405"/>
    </location>
</feature>
<dbReference type="InterPro" id="IPR005829">
    <property type="entry name" value="Sugar_transporter_CS"/>
</dbReference>
<evidence type="ECO:0000256" key="2">
    <source>
        <dbReference type="ARBA" id="ARBA00006236"/>
    </source>
</evidence>
<keyword evidence="3 8" id="KW-0813">Transport</keyword>
<reference evidence="10 11" key="1">
    <citation type="journal article" date="2019" name="Int. J. Syst. Evol. Microbiol.">
        <title>The Global Catalogue of Microorganisms (GCM) 10K type strain sequencing project: providing services to taxonomists for standard genome sequencing and annotation.</title>
        <authorList>
            <consortium name="The Broad Institute Genomics Platform"/>
            <consortium name="The Broad Institute Genome Sequencing Center for Infectious Disease"/>
            <person name="Wu L."/>
            <person name="Ma J."/>
        </authorList>
    </citation>
    <scope>NUCLEOTIDE SEQUENCE [LARGE SCALE GENOMIC DNA]</scope>
    <source>
        <strain evidence="10 11">JCM 15503</strain>
    </source>
</reference>
<dbReference type="Proteomes" id="UP001500279">
    <property type="component" value="Unassembled WGS sequence"/>
</dbReference>
<feature type="transmembrane region" description="Helical" evidence="8">
    <location>
        <begin position="115"/>
        <end position="136"/>
    </location>
</feature>
<dbReference type="NCBIfam" id="TIGR00710">
    <property type="entry name" value="efflux_Bcr_CflA"/>
    <property type="match status" value="1"/>
</dbReference>
<comment type="caution">
    <text evidence="10">The sequence shown here is derived from an EMBL/GenBank/DDBJ whole genome shotgun (WGS) entry which is preliminary data.</text>
</comment>
<feature type="transmembrane region" description="Helical" evidence="8">
    <location>
        <begin position="233"/>
        <end position="256"/>
    </location>
</feature>
<keyword evidence="11" id="KW-1185">Reference proteome</keyword>
<evidence type="ECO:0000256" key="8">
    <source>
        <dbReference type="RuleBase" id="RU365088"/>
    </source>
</evidence>
<dbReference type="InterPro" id="IPR004812">
    <property type="entry name" value="Efflux_drug-R_Bcr/CmlA"/>
</dbReference>
<feature type="transmembrane region" description="Helical" evidence="8">
    <location>
        <begin position="294"/>
        <end position="313"/>
    </location>
</feature>
<sequence>MSVSDTSTALPAAVPAPRLTEAQLALALSLLLGLQPLTTDLYLPALPLLRHALGAGMAAAQLTMSALLLSFGLAQLLMGPLSDRFGRRPVLLGGLFLHALAGVGVALAPDMATLILLRAVQGVGMAASVVCARAMVRDLYEPFEGAQVMSRGLFGLGVIAMLGPVLGGMLAASLGWRAAMAAVALGGALTLLFVWRTLPESLPSRNLQALNAGPLARTTAEVLRHPGFRAWTALISTTYGGLIVLLAGSPFVYIGTLGLAPWAYGLVMASASGSYMLGTLACRRLVPWRGLAGAVRIGGVMSLAGGLLMLACASPAQPPLAGVLVAHWLYVFGHGIHQPCGQAGAVGAFPQAAGLASALSGCILALVAFAIGLGMGRAMNGQLAPLAIGLALASLAVIGVAFTLVRWHGEPRRIAAA</sequence>
<feature type="domain" description="Major facilitator superfamily (MFS) profile" evidence="9">
    <location>
        <begin position="24"/>
        <end position="411"/>
    </location>
</feature>
<dbReference type="PROSITE" id="PS50850">
    <property type="entry name" value="MFS"/>
    <property type="match status" value="1"/>
</dbReference>
<keyword evidence="7 8" id="KW-0472">Membrane</keyword>
<dbReference type="PROSITE" id="PS00216">
    <property type="entry name" value="SUGAR_TRANSPORT_1"/>
    <property type="match status" value="1"/>
</dbReference>
<keyword evidence="8" id="KW-0997">Cell inner membrane</keyword>
<evidence type="ECO:0000256" key="4">
    <source>
        <dbReference type="ARBA" id="ARBA00022475"/>
    </source>
</evidence>
<feature type="transmembrane region" description="Helical" evidence="8">
    <location>
        <begin position="90"/>
        <end position="109"/>
    </location>
</feature>
<proteinExistence type="inferred from homology"/>
<evidence type="ECO:0000256" key="1">
    <source>
        <dbReference type="ARBA" id="ARBA00004651"/>
    </source>
</evidence>
<keyword evidence="6 8" id="KW-1133">Transmembrane helix</keyword>
<evidence type="ECO:0000259" key="9">
    <source>
        <dbReference type="PROSITE" id="PS50850"/>
    </source>
</evidence>
<feature type="transmembrane region" description="Helical" evidence="8">
    <location>
        <begin position="176"/>
        <end position="195"/>
    </location>
</feature>